<dbReference type="PANTHER" id="PTHR12631">
    <property type="entry name" value="ALPHA-L-IDURONIDASE"/>
    <property type="match status" value="1"/>
</dbReference>
<dbReference type="AlphaFoldDB" id="A0A916T3C0"/>
<dbReference type="InterPro" id="IPR017853">
    <property type="entry name" value="GH"/>
</dbReference>
<evidence type="ECO:0000259" key="5">
    <source>
        <dbReference type="Pfam" id="PF00150"/>
    </source>
</evidence>
<reference evidence="6" key="2">
    <citation type="submission" date="2020-09" db="EMBL/GenBank/DDBJ databases">
        <authorList>
            <person name="Sun Q."/>
            <person name="Zhou Y."/>
        </authorList>
    </citation>
    <scope>NUCLEOTIDE SEQUENCE</scope>
    <source>
        <strain evidence="6">CGMCC 1.12827</strain>
    </source>
</reference>
<evidence type="ECO:0000256" key="4">
    <source>
        <dbReference type="SAM" id="SignalP"/>
    </source>
</evidence>
<accession>A0A916T3C0</accession>
<comment type="caution">
    <text evidence="6">The sequence shown here is derived from an EMBL/GenBank/DDBJ whole genome shotgun (WGS) entry which is preliminary data.</text>
</comment>
<dbReference type="InterPro" id="IPR001547">
    <property type="entry name" value="Glyco_hydro_5"/>
</dbReference>
<reference evidence="6" key="1">
    <citation type="journal article" date="2014" name="Int. J. Syst. Evol. Microbiol.">
        <title>Complete genome sequence of Corynebacterium casei LMG S-19264T (=DSM 44701T), isolated from a smear-ripened cheese.</title>
        <authorList>
            <consortium name="US DOE Joint Genome Institute (JGI-PGF)"/>
            <person name="Walter F."/>
            <person name="Albersmeier A."/>
            <person name="Kalinowski J."/>
            <person name="Ruckert C."/>
        </authorList>
    </citation>
    <scope>NUCLEOTIDE SEQUENCE</scope>
    <source>
        <strain evidence="6">CGMCC 1.12827</strain>
    </source>
</reference>
<dbReference type="SUPFAM" id="SSF51445">
    <property type="entry name" value="(Trans)glycosidases"/>
    <property type="match status" value="1"/>
</dbReference>
<dbReference type="Proteomes" id="UP000621454">
    <property type="component" value="Unassembled WGS sequence"/>
</dbReference>
<dbReference type="EMBL" id="BMGC01000008">
    <property type="protein sequence ID" value="GGB28685.1"/>
    <property type="molecule type" value="Genomic_DNA"/>
</dbReference>
<dbReference type="Gene3D" id="3.20.20.80">
    <property type="entry name" value="Glycosidases"/>
    <property type="match status" value="1"/>
</dbReference>
<dbReference type="InterPro" id="IPR051923">
    <property type="entry name" value="Glycosyl_Hydrolase_39"/>
</dbReference>
<feature type="domain" description="Glycoside hydrolase family 5" evidence="5">
    <location>
        <begin position="108"/>
        <end position="274"/>
    </location>
</feature>
<keyword evidence="2 3" id="KW-0326">Glycosidase</keyword>
<dbReference type="GO" id="GO:0004553">
    <property type="term" value="F:hydrolase activity, hydrolyzing O-glycosyl compounds"/>
    <property type="evidence" value="ECO:0007669"/>
    <property type="project" value="InterPro"/>
</dbReference>
<organism evidence="6 7">
    <name type="scientific">Gordonia jinhuaensis</name>
    <dbReference type="NCBI Taxonomy" id="1517702"/>
    <lineage>
        <taxon>Bacteria</taxon>
        <taxon>Bacillati</taxon>
        <taxon>Actinomycetota</taxon>
        <taxon>Actinomycetes</taxon>
        <taxon>Mycobacteriales</taxon>
        <taxon>Gordoniaceae</taxon>
        <taxon>Gordonia</taxon>
    </lineage>
</organism>
<proteinExistence type="inferred from homology"/>
<keyword evidence="4" id="KW-0732">Signal</keyword>
<evidence type="ECO:0000313" key="6">
    <source>
        <dbReference type="EMBL" id="GGB28685.1"/>
    </source>
</evidence>
<protein>
    <recommendedName>
        <fullName evidence="5">Glycoside hydrolase family 5 domain-containing protein</fullName>
    </recommendedName>
</protein>
<gene>
    <name evidence="6" type="ORF">GCM10011489_16140</name>
</gene>
<feature type="chain" id="PRO_5038744945" description="Glycoside hydrolase family 5 domain-containing protein" evidence="4">
    <location>
        <begin position="24"/>
        <end position="347"/>
    </location>
</feature>
<feature type="signal peptide" evidence="4">
    <location>
        <begin position="1"/>
        <end position="23"/>
    </location>
</feature>
<evidence type="ECO:0000256" key="1">
    <source>
        <dbReference type="ARBA" id="ARBA00022801"/>
    </source>
</evidence>
<name>A0A916T3C0_9ACTN</name>
<sequence length="347" mass="35864">MIVTILAAVVVMVGGVHTAKASAATQAYGFSLGGEMVTPDWTSPAKLAALTGVLKSFGPKYVRVEISTNEPPAAQAAAIDAVRASGATPLVLLASLTPAFTPTVPDPTDFADFAKSVAQRFGSQVGYYEILNEQNVGLNWSGLPASPPDPVGYAKVLVAASAAIKAANPSAKILSSSPAPAADAIASESPQTWTDRVWSQPGVPEAVDIVGAHVYWMDYTTGTLRPPDTEEPSGFDAVASMKASTGKPVWVTETGFSTCVGSDNCTTEANQLAYLQSAMRLFADQGAASVVMIFRPVDQSPVNDREARFGVVHYDGTDKTAAPWVRTLMSGTGTGSGSGSIAGIFGS</sequence>
<dbReference type="Pfam" id="PF00150">
    <property type="entry name" value="Cellulase"/>
    <property type="match status" value="1"/>
</dbReference>
<dbReference type="PANTHER" id="PTHR12631:SF10">
    <property type="entry name" value="BETA-XYLOSIDASE-LIKE PROTEIN-RELATED"/>
    <property type="match status" value="1"/>
</dbReference>
<evidence type="ECO:0000256" key="2">
    <source>
        <dbReference type="ARBA" id="ARBA00023295"/>
    </source>
</evidence>
<keyword evidence="1 3" id="KW-0378">Hydrolase</keyword>
<evidence type="ECO:0000256" key="3">
    <source>
        <dbReference type="RuleBase" id="RU361153"/>
    </source>
</evidence>
<keyword evidence="7" id="KW-1185">Reference proteome</keyword>
<evidence type="ECO:0000313" key="7">
    <source>
        <dbReference type="Proteomes" id="UP000621454"/>
    </source>
</evidence>
<comment type="similarity">
    <text evidence="3">Belongs to the glycosyl hydrolase 5 (cellulase A) family.</text>
</comment>
<dbReference type="GO" id="GO:0000272">
    <property type="term" value="P:polysaccharide catabolic process"/>
    <property type="evidence" value="ECO:0007669"/>
    <property type="project" value="InterPro"/>
</dbReference>